<comment type="caution">
    <text evidence="3">The sequence shown here is derived from an EMBL/GenBank/DDBJ whole genome shotgun (WGS) entry which is preliminary data.</text>
</comment>
<dbReference type="PANTHER" id="PTHR13847:SF285">
    <property type="entry name" value="FAD DEPENDENT OXIDOREDUCTASE DOMAIN-CONTAINING PROTEIN"/>
    <property type="match status" value="1"/>
</dbReference>
<dbReference type="Pfam" id="PF01266">
    <property type="entry name" value="DAO"/>
    <property type="match status" value="1"/>
</dbReference>
<keyword evidence="4" id="KW-1185">Reference proteome</keyword>
<dbReference type="Proteomes" id="UP000216215">
    <property type="component" value="Unassembled WGS sequence"/>
</dbReference>
<dbReference type="GO" id="GO:0005737">
    <property type="term" value="C:cytoplasm"/>
    <property type="evidence" value="ECO:0007669"/>
    <property type="project" value="TreeGrafter"/>
</dbReference>
<dbReference type="GO" id="GO:0016491">
    <property type="term" value="F:oxidoreductase activity"/>
    <property type="evidence" value="ECO:0007669"/>
    <property type="project" value="UniProtKB-KW"/>
</dbReference>
<dbReference type="RefSeq" id="WP_095485610.1">
    <property type="nucleotide sequence ID" value="NZ_CP088151.1"/>
</dbReference>
<dbReference type="AlphaFoldDB" id="A0AB36R8U5"/>
<evidence type="ECO:0000313" key="3">
    <source>
        <dbReference type="EMBL" id="PAQ00936.1"/>
    </source>
</evidence>
<dbReference type="InterPro" id="IPR036188">
    <property type="entry name" value="FAD/NAD-bd_sf"/>
</dbReference>
<evidence type="ECO:0000313" key="4">
    <source>
        <dbReference type="Proteomes" id="UP000216215"/>
    </source>
</evidence>
<name>A0AB36R8U5_9HYPH</name>
<organism evidence="3 4">
    <name type="scientific">Mesorhizobium mediterraneum</name>
    <dbReference type="NCBI Taxonomy" id="43617"/>
    <lineage>
        <taxon>Bacteria</taxon>
        <taxon>Pseudomonadati</taxon>
        <taxon>Pseudomonadota</taxon>
        <taxon>Alphaproteobacteria</taxon>
        <taxon>Hyphomicrobiales</taxon>
        <taxon>Phyllobacteriaceae</taxon>
        <taxon>Mesorhizobium</taxon>
    </lineage>
</organism>
<gene>
    <name evidence="3" type="ORF">CIT25_16410</name>
</gene>
<dbReference type="Gene3D" id="3.50.50.60">
    <property type="entry name" value="FAD/NAD(P)-binding domain"/>
    <property type="match status" value="1"/>
</dbReference>
<dbReference type="Gene3D" id="3.30.9.10">
    <property type="entry name" value="D-Amino Acid Oxidase, subunit A, domain 2"/>
    <property type="match status" value="1"/>
</dbReference>
<proteinExistence type="predicted"/>
<sequence>MQLPEKDIGWRSHWLRQALAEDPDLAPPLEEATQADICIVGGGYLGLWTAIRLKEHNPGFDIVIIERDICGGGPSGRNSGMVLSAWTKYSALAALRGGNDALSIIKASEAAIGGIEAFCKAEGIDGWFDRIGWIWGATCQAQLGAWDDALNKLVAHGYVPARRVSRDEIAAMTGTTSHLGGAFDASSATVHPGFLVRGLRRAALKRGVRIYEKSPMTRFLRGGKLKVETAKGTVSCGKIVLALNAWSGAIPELAPAIFNISSDDAMSKPIPDLLEKVGYRRAPLMIDSRVFVGGWSPTRDGRLSVGVSGGFIGLGGIVDQRFHGLSPRVADMRRALRDGHPALAEFPLETSWNGPIDRTVSGVPLFGALPANRDIVYGYGFSGNGTTMAYLGGKILTSLLTGGESELTHSALVRPVTRGFPPEPFRFVGAHFVRGAVRRRDDLEHAGRKPDLVTRWLAGLAPSGVTPSKANLRARKG</sequence>
<feature type="domain" description="FAD dependent oxidoreductase" evidence="2">
    <location>
        <begin position="36"/>
        <end position="399"/>
    </location>
</feature>
<dbReference type="PANTHER" id="PTHR13847">
    <property type="entry name" value="SARCOSINE DEHYDROGENASE-RELATED"/>
    <property type="match status" value="1"/>
</dbReference>
<evidence type="ECO:0000256" key="1">
    <source>
        <dbReference type="ARBA" id="ARBA00023002"/>
    </source>
</evidence>
<keyword evidence="1" id="KW-0560">Oxidoreductase</keyword>
<reference evidence="4" key="1">
    <citation type="submission" date="2017-08" db="EMBL/GenBank/DDBJ databases">
        <title>Mesorhizobium wenxinae sp. nov., a novel rhizobial species isolated from root nodules of chickpea (Cicer arietinum L.).</title>
        <authorList>
            <person name="Zhang J."/>
        </authorList>
    </citation>
    <scope>NUCLEOTIDE SEQUENCE [LARGE SCALE GENOMIC DNA]</scope>
    <source>
        <strain evidence="4">USDA 3392</strain>
    </source>
</reference>
<protein>
    <recommendedName>
        <fullName evidence="2">FAD dependent oxidoreductase domain-containing protein</fullName>
    </recommendedName>
</protein>
<dbReference type="EMBL" id="NPKI01000018">
    <property type="protein sequence ID" value="PAQ00936.1"/>
    <property type="molecule type" value="Genomic_DNA"/>
</dbReference>
<dbReference type="InterPro" id="IPR006076">
    <property type="entry name" value="FAD-dep_OxRdtase"/>
</dbReference>
<evidence type="ECO:0000259" key="2">
    <source>
        <dbReference type="Pfam" id="PF01266"/>
    </source>
</evidence>
<dbReference type="SUPFAM" id="SSF51905">
    <property type="entry name" value="FAD/NAD(P)-binding domain"/>
    <property type="match status" value="1"/>
</dbReference>
<accession>A0AB36R8U5</accession>